<organism evidence="1 2">
    <name type="scientific">OM182 bacterium</name>
    <dbReference type="NCBI Taxonomy" id="2510334"/>
    <lineage>
        <taxon>Bacteria</taxon>
        <taxon>Pseudomonadati</taxon>
        <taxon>Pseudomonadota</taxon>
        <taxon>Gammaproteobacteria</taxon>
        <taxon>OMG group</taxon>
        <taxon>OM182 clade</taxon>
    </lineage>
</organism>
<proteinExistence type="predicted"/>
<comment type="caution">
    <text evidence="1">The sequence shown here is derived from an EMBL/GenBank/DDBJ whole genome shotgun (WGS) entry which is preliminary data.</text>
</comment>
<reference evidence="1 2" key="1">
    <citation type="submission" date="2019-02" db="EMBL/GenBank/DDBJ databases">
        <title>Prokaryotic population dynamics and viral predation in marine succession experiment using metagenomics: the confinement effect.</title>
        <authorList>
            <person name="Haro-Moreno J.M."/>
            <person name="Rodriguez-Valera F."/>
            <person name="Lopez-Perez M."/>
        </authorList>
    </citation>
    <scope>NUCLEOTIDE SEQUENCE [LARGE SCALE GENOMIC DNA]</scope>
    <source>
        <strain evidence="1">MED-G157</strain>
    </source>
</reference>
<dbReference type="Proteomes" id="UP000316199">
    <property type="component" value="Unassembled WGS sequence"/>
</dbReference>
<evidence type="ECO:0000313" key="1">
    <source>
        <dbReference type="EMBL" id="RZO76993.1"/>
    </source>
</evidence>
<dbReference type="EMBL" id="SHAG01000006">
    <property type="protein sequence ID" value="RZO76993.1"/>
    <property type="molecule type" value="Genomic_DNA"/>
</dbReference>
<dbReference type="AlphaFoldDB" id="A0A520S3F7"/>
<protein>
    <submittedName>
        <fullName evidence="1">Uncharacterized protein</fullName>
    </submittedName>
</protein>
<evidence type="ECO:0000313" key="2">
    <source>
        <dbReference type="Proteomes" id="UP000316199"/>
    </source>
</evidence>
<feature type="non-terminal residue" evidence="1">
    <location>
        <position position="72"/>
    </location>
</feature>
<sequence>MNKKAANAGITAAHEFIKTFNSRDHELHSQSLNYPHIRLAKGHFSRIDSAQEFTELSRKIEPLLDEEGWHHT</sequence>
<name>A0A520S3F7_9GAMM</name>
<gene>
    <name evidence="1" type="ORF">EVA68_02940</name>
</gene>
<accession>A0A520S3F7</accession>